<evidence type="ECO:0000256" key="3">
    <source>
        <dbReference type="RuleBase" id="RU361235"/>
    </source>
</evidence>
<reference evidence="5 6" key="1">
    <citation type="submission" date="2020-08" db="EMBL/GenBank/DDBJ databases">
        <title>Genomic Encyclopedia of Type Strains, Phase IV (KMG-IV): sequencing the most valuable type-strain genomes for metagenomic binning, comparative biology and taxonomic classification.</title>
        <authorList>
            <person name="Goeker M."/>
        </authorList>
    </citation>
    <scope>NUCLEOTIDE SEQUENCE [LARGE SCALE GENOMIC DNA]</scope>
    <source>
        <strain evidence="5 6">DSM 15867</strain>
    </source>
</reference>
<feature type="domain" description="Carboxylesterase type B" evidence="4">
    <location>
        <begin position="24"/>
        <end position="345"/>
    </location>
</feature>
<accession>A0A7W7AK46</accession>
<evidence type="ECO:0000313" key="6">
    <source>
        <dbReference type="Proteomes" id="UP000574769"/>
    </source>
</evidence>
<dbReference type="InterPro" id="IPR019826">
    <property type="entry name" value="Carboxylesterase_B_AS"/>
</dbReference>
<comment type="similarity">
    <text evidence="1 3">Belongs to the type-B carboxylesterase/lipase family.</text>
</comment>
<dbReference type="InterPro" id="IPR050309">
    <property type="entry name" value="Type-B_Carboxylest/Lipase"/>
</dbReference>
<feature type="domain" description="Carboxylesterase type B" evidence="4">
    <location>
        <begin position="350"/>
        <end position="459"/>
    </location>
</feature>
<comment type="caution">
    <text evidence="5">The sequence shown here is derived from an EMBL/GenBank/DDBJ whole genome shotgun (WGS) entry which is preliminary data.</text>
</comment>
<evidence type="ECO:0000313" key="5">
    <source>
        <dbReference type="EMBL" id="MBB4618489.1"/>
    </source>
</evidence>
<dbReference type="AlphaFoldDB" id="A0A7W7AK46"/>
<sequence>MRTAFALAALAIVATIPALAQDAAPRVRIDTGSLRGSSEDGVVSFKGIPFAAAPVGPLRWRAPQPAAVWSGERDATRYGHDCMQLPFPSDAAPLGTPPAEDCLYANVWKPAGAKAKLPVMVWIYGGGFVNGGSSPPTYAGADLARRGIMVVSFNYRLGRFGAFAHPQLTRARADGPYLGNYGYLDQIAALRWVRRNIAAFGGDPNNVTIIGESAGGMSVHNLLTSPLLMNAPDGPALFHKAVILSGGPGVTPGPSLAEAEAIGVAFAASKGIAADDPQALAKLRALPADAVVDGLNLAAMAPRPGNPRTYSGPIVDGLITTDPTAAYASGRFRHVPVMLGATSADIGGADGYMIAGARDTAARLSAQGVPTYYYRFSYVATSVRTPETPGAGHATDIPFFFDTAAIKYGVATSPTDRAAARTASTYLAQFVRTGDPAAPGLPAWPAYDAARPQMLDLDAAGGARLLRDPAR</sequence>
<dbReference type="InterPro" id="IPR029058">
    <property type="entry name" value="AB_hydrolase_fold"/>
</dbReference>
<name>A0A7W7AK46_9SPHN</name>
<dbReference type="EC" id="3.1.1.-" evidence="3"/>
<dbReference type="EMBL" id="JACHNY010000005">
    <property type="protein sequence ID" value="MBB4618489.1"/>
    <property type="molecule type" value="Genomic_DNA"/>
</dbReference>
<evidence type="ECO:0000256" key="1">
    <source>
        <dbReference type="ARBA" id="ARBA00005964"/>
    </source>
</evidence>
<proteinExistence type="inferred from homology"/>
<dbReference type="Gene3D" id="3.40.50.1820">
    <property type="entry name" value="alpha/beta hydrolase"/>
    <property type="match status" value="2"/>
</dbReference>
<dbReference type="RefSeq" id="WP_184115399.1">
    <property type="nucleotide sequence ID" value="NZ_JACHNY010000005.1"/>
</dbReference>
<dbReference type="PANTHER" id="PTHR11559">
    <property type="entry name" value="CARBOXYLESTERASE"/>
    <property type="match status" value="1"/>
</dbReference>
<evidence type="ECO:0000259" key="4">
    <source>
        <dbReference type="Pfam" id="PF00135"/>
    </source>
</evidence>
<keyword evidence="6" id="KW-1185">Reference proteome</keyword>
<dbReference type="Pfam" id="PF00135">
    <property type="entry name" value="COesterase"/>
    <property type="match status" value="2"/>
</dbReference>
<dbReference type="GO" id="GO:0016787">
    <property type="term" value="F:hydrolase activity"/>
    <property type="evidence" value="ECO:0007669"/>
    <property type="project" value="UniProtKB-KW"/>
</dbReference>
<keyword evidence="2 3" id="KW-0378">Hydrolase</keyword>
<feature type="signal peptide" evidence="3">
    <location>
        <begin position="1"/>
        <end position="20"/>
    </location>
</feature>
<dbReference type="SUPFAM" id="SSF53474">
    <property type="entry name" value="alpha/beta-Hydrolases"/>
    <property type="match status" value="1"/>
</dbReference>
<protein>
    <recommendedName>
        <fullName evidence="3">Carboxylic ester hydrolase</fullName>
        <ecNumber evidence="3">3.1.1.-</ecNumber>
    </recommendedName>
</protein>
<dbReference type="PROSITE" id="PS00122">
    <property type="entry name" value="CARBOXYLESTERASE_B_1"/>
    <property type="match status" value="1"/>
</dbReference>
<gene>
    <name evidence="5" type="ORF">GGQ96_002632</name>
</gene>
<evidence type="ECO:0000256" key="2">
    <source>
        <dbReference type="ARBA" id="ARBA00022801"/>
    </source>
</evidence>
<keyword evidence="3" id="KW-0732">Signal</keyword>
<feature type="chain" id="PRO_5031607023" description="Carboxylic ester hydrolase" evidence="3">
    <location>
        <begin position="21"/>
        <end position="471"/>
    </location>
</feature>
<dbReference type="Proteomes" id="UP000574769">
    <property type="component" value="Unassembled WGS sequence"/>
</dbReference>
<organism evidence="5 6">
    <name type="scientific">Sphingomonas abaci</name>
    <dbReference type="NCBI Taxonomy" id="237611"/>
    <lineage>
        <taxon>Bacteria</taxon>
        <taxon>Pseudomonadati</taxon>
        <taxon>Pseudomonadota</taxon>
        <taxon>Alphaproteobacteria</taxon>
        <taxon>Sphingomonadales</taxon>
        <taxon>Sphingomonadaceae</taxon>
        <taxon>Sphingomonas</taxon>
    </lineage>
</organism>
<dbReference type="InterPro" id="IPR002018">
    <property type="entry name" value="CarbesteraseB"/>
</dbReference>